<organism evidence="1 2">
    <name type="scientific">Dentiscutata heterogama</name>
    <dbReference type="NCBI Taxonomy" id="1316150"/>
    <lineage>
        <taxon>Eukaryota</taxon>
        <taxon>Fungi</taxon>
        <taxon>Fungi incertae sedis</taxon>
        <taxon>Mucoromycota</taxon>
        <taxon>Glomeromycotina</taxon>
        <taxon>Glomeromycetes</taxon>
        <taxon>Diversisporales</taxon>
        <taxon>Gigasporaceae</taxon>
        <taxon>Dentiscutata</taxon>
    </lineage>
</organism>
<reference evidence="1" key="1">
    <citation type="submission" date="2021-06" db="EMBL/GenBank/DDBJ databases">
        <authorList>
            <person name="Kallberg Y."/>
            <person name="Tangrot J."/>
            <person name="Rosling A."/>
        </authorList>
    </citation>
    <scope>NUCLEOTIDE SEQUENCE</scope>
    <source>
        <strain evidence="1">IL203A</strain>
    </source>
</reference>
<gene>
    <name evidence="1" type="ORF">DHETER_LOCUS8724</name>
</gene>
<protein>
    <submittedName>
        <fullName evidence="1">14476_t:CDS:1</fullName>
    </submittedName>
</protein>
<accession>A0ACA9NCL2</accession>
<dbReference type="Proteomes" id="UP000789702">
    <property type="component" value="Unassembled WGS sequence"/>
</dbReference>
<evidence type="ECO:0000313" key="1">
    <source>
        <dbReference type="EMBL" id="CAG8638400.1"/>
    </source>
</evidence>
<name>A0ACA9NCL2_9GLOM</name>
<evidence type="ECO:0000313" key="2">
    <source>
        <dbReference type="Proteomes" id="UP000789702"/>
    </source>
</evidence>
<comment type="caution">
    <text evidence="1">The sequence shown here is derived from an EMBL/GenBank/DDBJ whole genome shotgun (WGS) entry which is preliminary data.</text>
</comment>
<proteinExistence type="predicted"/>
<keyword evidence="2" id="KW-1185">Reference proteome</keyword>
<sequence length="186" mass="22040">MQISDLDEKYKQIDIYAQNKAKKWLESYIKEINVKNGINSKKISNRGYVYKRAYKKAQDILYQKMGNTYEIYHGDWLSFENFKVGDPVSRLWERFIEYAKAYTKNNNLSVSTEVRESICSDFTKHINALIPIIKKYDASFHQLVYHMRYKEHVSNPDKIGPPETMRKNEIVVEQPIIFNITKADQL</sequence>
<feature type="non-terminal residue" evidence="1">
    <location>
        <position position="186"/>
    </location>
</feature>
<dbReference type="EMBL" id="CAJVPU010014218">
    <property type="protein sequence ID" value="CAG8638400.1"/>
    <property type="molecule type" value="Genomic_DNA"/>
</dbReference>